<accession>A0A3B4A2L6</accession>
<proteinExistence type="predicted"/>
<keyword evidence="3" id="KW-1185">Reference proteome</keyword>
<feature type="chain" id="PRO_5017443304" evidence="1">
    <location>
        <begin position="16"/>
        <end position="134"/>
    </location>
</feature>
<protein>
    <submittedName>
        <fullName evidence="2">Uncharacterized protein</fullName>
    </submittedName>
</protein>
<reference evidence="2" key="2">
    <citation type="submission" date="2025-09" db="UniProtKB">
        <authorList>
            <consortium name="Ensembl"/>
        </authorList>
    </citation>
    <scope>IDENTIFICATION</scope>
</reference>
<evidence type="ECO:0000313" key="3">
    <source>
        <dbReference type="Proteomes" id="UP000261520"/>
    </source>
</evidence>
<organism evidence="2 3">
    <name type="scientific">Periophthalmus magnuspinnatus</name>
    <dbReference type="NCBI Taxonomy" id="409849"/>
    <lineage>
        <taxon>Eukaryota</taxon>
        <taxon>Metazoa</taxon>
        <taxon>Chordata</taxon>
        <taxon>Craniata</taxon>
        <taxon>Vertebrata</taxon>
        <taxon>Euteleostomi</taxon>
        <taxon>Actinopterygii</taxon>
        <taxon>Neopterygii</taxon>
        <taxon>Teleostei</taxon>
        <taxon>Neoteleostei</taxon>
        <taxon>Acanthomorphata</taxon>
        <taxon>Gobiaria</taxon>
        <taxon>Gobiiformes</taxon>
        <taxon>Gobioidei</taxon>
        <taxon>Gobiidae</taxon>
        <taxon>Oxudercinae</taxon>
        <taxon>Periophthalmus</taxon>
    </lineage>
</organism>
<keyword evidence="1" id="KW-0732">Signal</keyword>
<dbReference type="Ensembl" id="ENSPMGT00000011731.1">
    <property type="protein sequence ID" value="ENSPMGP00000011000.1"/>
    <property type="gene ID" value="ENSPMGG00000009115.1"/>
</dbReference>
<dbReference type="AlphaFoldDB" id="A0A3B4A2L6"/>
<dbReference type="Proteomes" id="UP000261520">
    <property type="component" value="Unplaced"/>
</dbReference>
<feature type="signal peptide" evidence="1">
    <location>
        <begin position="1"/>
        <end position="15"/>
    </location>
</feature>
<name>A0A3B4A2L6_9GOBI</name>
<sequence length="134" mass="14426">MLQLSFCILVPACLTLIGFLRPPTRRPLPTCPLPTCPLPTCPLPTCPLPTCPLPTCPLPTCPLLLRTFAAPLDTIFRPGTASCPTSEVFLSGRRLCSPCPVRAPQPLTLRPTTCSQLSALSTFIHIHVSANKLK</sequence>
<evidence type="ECO:0000313" key="2">
    <source>
        <dbReference type="Ensembl" id="ENSPMGP00000011000.1"/>
    </source>
</evidence>
<reference evidence="2" key="1">
    <citation type="submission" date="2025-08" db="UniProtKB">
        <authorList>
            <consortium name="Ensembl"/>
        </authorList>
    </citation>
    <scope>IDENTIFICATION</scope>
</reference>
<evidence type="ECO:0000256" key="1">
    <source>
        <dbReference type="SAM" id="SignalP"/>
    </source>
</evidence>